<feature type="domain" description="Aminotransferase class V" evidence="1">
    <location>
        <begin position="3"/>
        <end position="373"/>
    </location>
</feature>
<organism evidence="2 3">
    <name type="scientific">Acetoanaerobium sticklandii (strain ATCC 12662 / DSM 519 / JCM 1433 / CCUG 9281 / NCIMB 10654 / HF)</name>
    <name type="common">Clostridium sticklandii</name>
    <dbReference type="NCBI Taxonomy" id="499177"/>
    <lineage>
        <taxon>Bacteria</taxon>
        <taxon>Bacillati</taxon>
        <taxon>Bacillota</taxon>
        <taxon>Clostridia</taxon>
        <taxon>Peptostreptococcales</taxon>
        <taxon>Filifactoraceae</taxon>
        <taxon>Acetoanaerobium</taxon>
    </lineage>
</organism>
<evidence type="ECO:0000313" key="3">
    <source>
        <dbReference type="Proteomes" id="UP000007041"/>
    </source>
</evidence>
<gene>
    <name evidence="2" type="ordered locus">CLOST_2013</name>
</gene>
<dbReference type="AlphaFoldDB" id="E3PTC9"/>
<dbReference type="PANTHER" id="PTHR43586:SF4">
    <property type="entry name" value="ISOPENICILLIN N EPIMERASE"/>
    <property type="match status" value="1"/>
</dbReference>
<accession>E3PTC9</accession>
<evidence type="ECO:0000313" key="2">
    <source>
        <dbReference type="EMBL" id="CBH22133.1"/>
    </source>
</evidence>
<dbReference type="GO" id="GO:0003824">
    <property type="term" value="F:catalytic activity"/>
    <property type="evidence" value="ECO:0007669"/>
    <property type="project" value="UniProtKB-ARBA"/>
</dbReference>
<dbReference type="InterPro" id="IPR015421">
    <property type="entry name" value="PyrdxlP-dep_Trfase_major"/>
</dbReference>
<evidence type="ECO:0000259" key="1">
    <source>
        <dbReference type="Pfam" id="PF00266"/>
    </source>
</evidence>
<dbReference type="eggNOG" id="COG0520">
    <property type="taxonomic scope" value="Bacteria"/>
</dbReference>
<dbReference type="NCBIfam" id="TIGR01977">
    <property type="entry name" value="am_tr_V_EF2568"/>
    <property type="match status" value="1"/>
</dbReference>
<dbReference type="HOGENOM" id="CLU_003433_2_4_9"/>
<dbReference type="InterPro" id="IPR000192">
    <property type="entry name" value="Aminotrans_V_dom"/>
</dbReference>
<dbReference type="InterPro" id="IPR010969">
    <property type="entry name" value="Cys_dSase-rel_unknwn_funct"/>
</dbReference>
<dbReference type="PANTHER" id="PTHR43586">
    <property type="entry name" value="CYSTEINE DESULFURASE"/>
    <property type="match status" value="1"/>
</dbReference>
<dbReference type="SUPFAM" id="SSF53383">
    <property type="entry name" value="PLP-dependent transferases"/>
    <property type="match status" value="1"/>
</dbReference>
<proteinExistence type="predicted"/>
<sequence>MRVYFDNAATTYPKPQQMIDSMVDYMKNIGCNISRGVYEDAISAEDIVYETREMIAALFNFDLAENVCFTKNITESLNIIIKGLIKENDKVLVSPFEHNAVMRPLNKVKAEIIKLKLNEKCKFDEQDLINQLENEIKAVIVSHSSNVSGDILPIKQIGKLCKEFDVPFIVDSAQTAGVLPIDMKAMYIDGLCFTGHKGLLGPQGMGGFVISEDLIERVGTFIEGGTGSKSNLEIQPFDMPDKYEAGTQNLPGIYGLNASLKYIEEQGIEAICKKERDLLKYFELGLLDLKSKHNGFEIIGLNDNDNKTAILSLDFKDIDNAVVSHELQSKYKIQNRCGLHCSPSAHKFYNTFPQGTVRFSLGHYNTCKEVDYVLESIKAILNGL</sequence>
<dbReference type="Proteomes" id="UP000007041">
    <property type="component" value="Chromosome"/>
</dbReference>
<protein>
    <recommendedName>
        <fullName evidence="1">Aminotransferase class V domain-containing protein</fullName>
    </recommendedName>
</protein>
<keyword evidence="3" id="KW-1185">Reference proteome</keyword>
<dbReference type="EMBL" id="FP565809">
    <property type="protein sequence ID" value="CBH22133.1"/>
    <property type="molecule type" value="Genomic_DNA"/>
</dbReference>
<dbReference type="InterPro" id="IPR015424">
    <property type="entry name" value="PyrdxlP-dep_Trfase"/>
</dbReference>
<dbReference type="Gene3D" id="3.90.1150.10">
    <property type="entry name" value="Aspartate Aminotransferase, domain 1"/>
    <property type="match status" value="1"/>
</dbReference>
<name>E3PTC9_ACESD</name>
<dbReference type="Gene3D" id="3.40.640.10">
    <property type="entry name" value="Type I PLP-dependent aspartate aminotransferase-like (Major domain)"/>
    <property type="match status" value="1"/>
</dbReference>
<dbReference type="KEGG" id="cst:CLOST_2013"/>
<dbReference type="STRING" id="1511.CLOST_2013"/>
<reference evidence="3" key="1">
    <citation type="journal article" date="2010" name="BMC Genomics">
        <title>Clostridium sticklandii, a specialist in amino acid degradation:revisiting its metabolism through its genome sequence.</title>
        <authorList>
            <person name="Fonknechten N."/>
            <person name="Chaussonnerie S."/>
            <person name="Tricot S."/>
            <person name="Lajus A."/>
            <person name="Andreesen J.R."/>
            <person name="Perchat N."/>
            <person name="Pelletier E."/>
            <person name="Gouyvenoux M."/>
            <person name="Barbe V."/>
            <person name="Salanoubat M."/>
            <person name="Le Paslier D."/>
            <person name="Weissenbach J."/>
            <person name="Cohen G.N."/>
            <person name="Kreimeyer A."/>
        </authorList>
    </citation>
    <scope>NUCLEOTIDE SEQUENCE [LARGE SCALE GENOMIC DNA]</scope>
    <source>
        <strain evidence="3">ATCC 12662 / DSM 519 / JCM 1433 / CCUG 9281 / NCIMB 10654 / HF</strain>
    </source>
</reference>
<dbReference type="InterPro" id="IPR015422">
    <property type="entry name" value="PyrdxlP-dep_Trfase_small"/>
</dbReference>
<dbReference type="BioCyc" id="CSTI499177:GJE9-2077-MONOMER"/>
<dbReference type="Pfam" id="PF00266">
    <property type="entry name" value="Aminotran_5"/>
    <property type="match status" value="1"/>
</dbReference>